<accession>A0A1T5HYC7</accession>
<reference evidence="11 12" key="1">
    <citation type="submission" date="2017-02" db="EMBL/GenBank/DDBJ databases">
        <authorList>
            <person name="Peterson S.W."/>
        </authorList>
    </citation>
    <scope>NUCLEOTIDE SEQUENCE [LARGE SCALE GENOMIC DNA]</scope>
    <source>
        <strain evidence="12">type strain: NCCB 100098</strain>
    </source>
</reference>
<dbReference type="InterPro" id="IPR013562">
    <property type="entry name" value="TmcA/NAT10_N"/>
</dbReference>
<comment type="caution">
    <text evidence="9">Lacks conserved residue(s) required for the propagation of feature annotation.</text>
</comment>
<dbReference type="CDD" id="cd04301">
    <property type="entry name" value="NAT_SF"/>
    <property type="match status" value="1"/>
</dbReference>
<keyword evidence="6 9" id="KW-0067">ATP-binding</keyword>
<comment type="function">
    <text evidence="9">Catalyzes the formation of N(4)-acetylcytidine (ac(4)C) at the wobble position of tRNA(Met), by using acetyl-CoA as an acetyl donor and ATP (or GTP).</text>
</comment>
<dbReference type="EC" id="2.3.1.193" evidence="9"/>
<keyword evidence="4 9" id="KW-0819">tRNA processing</keyword>
<dbReference type="InterPro" id="IPR007807">
    <property type="entry name" value="TcmA/NAT10_helicase"/>
</dbReference>
<feature type="binding site" evidence="9">
    <location>
        <begin position="496"/>
        <end position="498"/>
    </location>
    <ligand>
        <name>acetyl-CoA</name>
        <dbReference type="ChEBI" id="CHEBI:57288"/>
    </ligand>
</feature>
<dbReference type="InterPro" id="IPR027417">
    <property type="entry name" value="P-loop_NTPase"/>
</dbReference>
<dbReference type="PROSITE" id="PS51186">
    <property type="entry name" value="GNAT"/>
    <property type="match status" value="1"/>
</dbReference>
<dbReference type="HAMAP" id="MF_01886">
    <property type="entry name" value="tRNA_acetyltr_TmcA"/>
    <property type="match status" value="1"/>
</dbReference>
<dbReference type="PANTHER" id="PTHR10925">
    <property type="entry name" value="N-ACETYLTRANSFERASE 10"/>
    <property type="match status" value="1"/>
</dbReference>
<evidence type="ECO:0000313" key="11">
    <source>
        <dbReference type="EMBL" id="SKC31745.1"/>
    </source>
</evidence>
<evidence type="ECO:0000256" key="5">
    <source>
        <dbReference type="ARBA" id="ARBA00022741"/>
    </source>
</evidence>
<evidence type="ECO:0000256" key="6">
    <source>
        <dbReference type="ARBA" id="ARBA00022840"/>
    </source>
</evidence>
<evidence type="ECO:0000256" key="7">
    <source>
        <dbReference type="ARBA" id="ARBA00022884"/>
    </source>
</evidence>
<evidence type="ECO:0000256" key="1">
    <source>
        <dbReference type="ARBA" id="ARBA00022490"/>
    </source>
</evidence>
<dbReference type="GO" id="GO:0051391">
    <property type="term" value="P:tRNA acetylation"/>
    <property type="evidence" value="ECO:0007669"/>
    <property type="project" value="UniProtKB-UniRule"/>
</dbReference>
<comment type="catalytic activity">
    <reaction evidence="9">
        <text>cytidine(34) in elongator tRNA(Met) + acetyl-CoA + ATP + H2O = N(4)-acetylcytidine(34) in elongator tRNA(Met) + ADP + phosphate + CoA + H(+)</text>
        <dbReference type="Rhea" id="RHEA:43788"/>
        <dbReference type="Rhea" id="RHEA-COMP:10693"/>
        <dbReference type="Rhea" id="RHEA-COMP:10694"/>
        <dbReference type="ChEBI" id="CHEBI:15377"/>
        <dbReference type="ChEBI" id="CHEBI:15378"/>
        <dbReference type="ChEBI" id="CHEBI:30616"/>
        <dbReference type="ChEBI" id="CHEBI:43474"/>
        <dbReference type="ChEBI" id="CHEBI:57287"/>
        <dbReference type="ChEBI" id="CHEBI:57288"/>
        <dbReference type="ChEBI" id="CHEBI:74900"/>
        <dbReference type="ChEBI" id="CHEBI:82748"/>
        <dbReference type="ChEBI" id="CHEBI:456216"/>
        <dbReference type="EC" id="2.3.1.193"/>
    </reaction>
</comment>
<dbReference type="PANTHER" id="PTHR10925:SF5">
    <property type="entry name" value="RNA CYTIDINE ACETYLTRANSFERASE"/>
    <property type="match status" value="1"/>
</dbReference>
<keyword evidence="3 9" id="KW-0808">Transferase</keyword>
<gene>
    <name evidence="9 11" type="primary">tmcA</name>
    <name evidence="11" type="ORF">CZ809_01252</name>
</gene>
<keyword evidence="8 9" id="KW-0012">Acyltransferase</keyword>
<sequence>MDLFMSAQLDIFFAQLQQQLSHHFCRQLIVLEGDCEWATTMATVIGKHFSQRLWAGDNAPMSFVPSSLKQSKQWLGQEFDMVAINALDGLNANTLGALSGTVKGGGILVIITPPTWRLANISSHFYHRLGRLFLEPEVMLIQQSQPVELLSLAVIPDDLSSSQIFTDANVQRGCLTAGQVDAVDAIIKVVTGHSKRPLVLSADRGRGKSAALGIAAAELLQTRTIKIAVTAPSFACADTVFKLAKLRLATALQPYRHQLHFGASQLEFVAADEIVNRASEFDFIMVDEAAAIPASILMALLSHHNRLIFATTIHGYEGTGRGFEIKFKQQLTIKMPQWRSYHLEQPIRWAVGDPLEAWIFKALLLSAEAPNCTALDVGSDVAAIEYSVLPTSELAANENLLNQLFGLLINAHYQTSPNDIQQLLDDPELSLIVALQAKTIIGCCVVSKEGGFDAELAQLVMQGKRRPQGHLLAQSLAAHLGYAIAAEQRCYRILRIAVADSFQQQGIGTHLVDAVLQQAQNENIDYIGTSFGAANELVDFWCHCSLRPLRLGITKDAASGLHSLLFVKPLSSAALLWFDEAVALFSASFICQRVEQFSQLDSQLFFKLYSQNVQQPLNYGLSQIQIEHQLQTFIQGGLGYDVVVASLESWLSQYLLQDDCAWNDDVGFAVAKILQKQTWSAVGERYHLASRKVAQQHLRNIVARYYSLSSQVY</sequence>
<name>A0A1T5HYC7_9GAMM</name>
<evidence type="ECO:0000256" key="2">
    <source>
        <dbReference type="ARBA" id="ARBA00022555"/>
    </source>
</evidence>
<dbReference type="Pfam" id="PF05127">
    <property type="entry name" value="NAT10_TcmA_helicase"/>
    <property type="match status" value="1"/>
</dbReference>
<keyword evidence="2 9" id="KW-0820">tRNA-binding</keyword>
<dbReference type="GO" id="GO:0005737">
    <property type="term" value="C:cytoplasm"/>
    <property type="evidence" value="ECO:0007669"/>
    <property type="project" value="UniProtKB-SubCell"/>
</dbReference>
<dbReference type="SUPFAM" id="SSF55729">
    <property type="entry name" value="Acyl-CoA N-acyltransferases (Nat)"/>
    <property type="match status" value="1"/>
</dbReference>
<feature type="binding site" evidence="9">
    <location>
        <position position="348"/>
    </location>
    <ligand>
        <name>ATP</name>
        <dbReference type="ChEBI" id="CHEBI:30616"/>
    </ligand>
</feature>
<dbReference type="Proteomes" id="UP000189966">
    <property type="component" value="Unassembled WGS sequence"/>
</dbReference>
<dbReference type="GO" id="GO:1904812">
    <property type="term" value="P:rRNA acetylation involved in maturation of SSU-rRNA"/>
    <property type="evidence" value="ECO:0007669"/>
    <property type="project" value="TreeGrafter"/>
</dbReference>
<comment type="subcellular location">
    <subcellularLocation>
        <location evidence="9">Cytoplasm</location>
    </subcellularLocation>
</comment>
<evidence type="ECO:0000259" key="10">
    <source>
        <dbReference type="PROSITE" id="PS51186"/>
    </source>
</evidence>
<feature type="binding site" evidence="9">
    <location>
        <position position="179"/>
    </location>
    <ligand>
        <name>ATP</name>
        <dbReference type="ChEBI" id="CHEBI:30616"/>
    </ligand>
</feature>
<dbReference type="GO" id="GO:0005524">
    <property type="term" value="F:ATP binding"/>
    <property type="evidence" value="ECO:0007669"/>
    <property type="project" value="UniProtKB-UniRule"/>
</dbReference>
<dbReference type="GO" id="GO:1990883">
    <property type="term" value="F:18S rRNA cytidine N-acetyltransferase activity"/>
    <property type="evidence" value="ECO:0007669"/>
    <property type="project" value="TreeGrafter"/>
</dbReference>
<dbReference type="Gene3D" id="3.40.630.30">
    <property type="match status" value="1"/>
</dbReference>
<organism evidence="11 12">
    <name type="scientific">Photobacterium piscicola</name>
    <dbReference type="NCBI Taxonomy" id="1378299"/>
    <lineage>
        <taxon>Bacteria</taxon>
        <taxon>Pseudomonadati</taxon>
        <taxon>Pseudomonadota</taxon>
        <taxon>Gammaproteobacteria</taxon>
        <taxon>Vibrionales</taxon>
        <taxon>Vibrionaceae</taxon>
        <taxon>Photobacterium</taxon>
    </lineage>
</organism>
<dbReference type="InterPro" id="IPR032672">
    <property type="entry name" value="TmcA/NAT10/Kre33"/>
</dbReference>
<protein>
    <recommendedName>
        <fullName evidence="9">tRNA(Met) cytidine acetyltransferase TmcA</fullName>
        <ecNumber evidence="9">2.3.1.193</ecNumber>
    </recommendedName>
</protein>
<dbReference type="AlphaFoldDB" id="A0A1T5HYC7"/>
<feature type="domain" description="N-acetyltransferase" evidence="10">
    <location>
        <begin position="384"/>
        <end position="571"/>
    </location>
</feature>
<evidence type="ECO:0000256" key="9">
    <source>
        <dbReference type="HAMAP-Rule" id="MF_01886"/>
    </source>
</evidence>
<dbReference type="Gene3D" id="3.40.50.300">
    <property type="entry name" value="P-loop containing nucleotide triphosphate hydrolases"/>
    <property type="match status" value="1"/>
</dbReference>
<comment type="similarity">
    <text evidence="9">Belongs to the TmcA family.</text>
</comment>
<evidence type="ECO:0000256" key="8">
    <source>
        <dbReference type="ARBA" id="ARBA00023315"/>
    </source>
</evidence>
<keyword evidence="1 9" id="KW-0963">Cytoplasm</keyword>
<feature type="binding site" evidence="9">
    <location>
        <position position="536"/>
    </location>
    <ligand>
        <name>acetyl-CoA</name>
        <dbReference type="ChEBI" id="CHEBI:57288"/>
    </ligand>
</feature>
<evidence type="ECO:0000256" key="3">
    <source>
        <dbReference type="ARBA" id="ARBA00022679"/>
    </source>
</evidence>
<dbReference type="GO" id="GO:0000049">
    <property type="term" value="F:tRNA binding"/>
    <property type="evidence" value="ECO:0007669"/>
    <property type="project" value="UniProtKB-UniRule"/>
</dbReference>
<dbReference type="InterPro" id="IPR016181">
    <property type="entry name" value="Acyl_CoA_acyltransferase"/>
</dbReference>
<dbReference type="InterPro" id="IPR024914">
    <property type="entry name" value="tRNA_acetyltr_TmcA"/>
</dbReference>
<dbReference type="EMBL" id="FUZI01000001">
    <property type="protein sequence ID" value="SKC31745.1"/>
    <property type="molecule type" value="Genomic_DNA"/>
</dbReference>
<evidence type="ECO:0000256" key="4">
    <source>
        <dbReference type="ARBA" id="ARBA00022694"/>
    </source>
</evidence>
<evidence type="ECO:0000313" key="12">
    <source>
        <dbReference type="Proteomes" id="UP000189966"/>
    </source>
</evidence>
<keyword evidence="7 9" id="KW-0694">RNA-binding</keyword>
<dbReference type="Pfam" id="PF13718">
    <property type="entry name" value="GNAT_acetyltr_2"/>
    <property type="match status" value="2"/>
</dbReference>
<dbReference type="GO" id="GO:0051392">
    <property type="term" value="F:tRNA cytidine N4-acetyltransferase activity"/>
    <property type="evidence" value="ECO:0007669"/>
    <property type="project" value="UniProtKB-UniRule"/>
</dbReference>
<proteinExistence type="inferred from homology"/>
<keyword evidence="5 9" id="KW-0547">Nucleotide-binding</keyword>
<dbReference type="Pfam" id="PF08351">
    <property type="entry name" value="TmcA_N"/>
    <property type="match status" value="1"/>
</dbReference>
<dbReference type="InterPro" id="IPR000182">
    <property type="entry name" value="GNAT_dom"/>
</dbReference>
<dbReference type="Gene3D" id="3.40.50.11040">
    <property type="match status" value="1"/>
</dbReference>
<dbReference type="SUPFAM" id="SSF52540">
    <property type="entry name" value="P-loop containing nucleoside triphosphate hydrolases"/>
    <property type="match status" value="1"/>
</dbReference>
<dbReference type="GO" id="GO:0002101">
    <property type="term" value="P:tRNA wobble cytosine modification"/>
    <property type="evidence" value="ECO:0007669"/>
    <property type="project" value="UniProtKB-UniRule"/>
</dbReference>